<organism evidence="1 2">
    <name type="scientific">Bacteroides caccae</name>
    <dbReference type="NCBI Taxonomy" id="47678"/>
    <lineage>
        <taxon>Bacteria</taxon>
        <taxon>Pseudomonadati</taxon>
        <taxon>Bacteroidota</taxon>
        <taxon>Bacteroidia</taxon>
        <taxon>Bacteroidales</taxon>
        <taxon>Bacteroidaceae</taxon>
        <taxon>Bacteroides</taxon>
    </lineage>
</organism>
<dbReference type="AlphaFoldDB" id="A0A6L3KX47"/>
<accession>A0A6L3KX47</accession>
<dbReference type="EMBL" id="VVYP01000002">
    <property type="protein sequence ID" value="KAA5465855.1"/>
    <property type="molecule type" value="Genomic_DNA"/>
</dbReference>
<protein>
    <submittedName>
        <fullName evidence="1">Uncharacterized protein</fullName>
    </submittedName>
</protein>
<dbReference type="KEGG" id="bcac:CGC64_04445"/>
<sequence length="314" mass="36658">MSKFSQRFPTSIRKRYIKLFPPTALKPLKYDKDPNRVSEIIYKTLLSDKPCMIARFGAVELGCVVNYLGVRNKDILNYIRGKAEPWWWTKPTLQQMSNNAGFFSISDKNLRRFSELMIQDMSSVDILASWLQDESRFEKELSNVYKIWLEYLNPYWSENPWSRALEGKKVLVVHPFVDSIQKQYKKRAFLHKHPQTLPDFDLKTIKAVQGIGGVCNEGFKDWFDAFEYMKAEINKSNYDICILGCGAYGFPLAAHVKRMGKKAIHMGGATQMLFGIKGKRWEDEYGEFMNEHWIRPSKEETPINAMKIENGCYW</sequence>
<gene>
    <name evidence="1" type="ORF">F2Y36_02400</name>
</gene>
<name>A0A6L3KX47_9BACE</name>
<evidence type="ECO:0000313" key="1">
    <source>
        <dbReference type="EMBL" id="KAA5465855.1"/>
    </source>
</evidence>
<dbReference type="RefSeq" id="WP_005677012.1">
    <property type="nucleotide sequence ID" value="NZ_CAXSJX010000023.1"/>
</dbReference>
<evidence type="ECO:0000313" key="2">
    <source>
        <dbReference type="Proteomes" id="UP000475905"/>
    </source>
</evidence>
<dbReference type="Proteomes" id="UP000475905">
    <property type="component" value="Unassembled WGS sequence"/>
</dbReference>
<proteinExistence type="predicted"/>
<reference evidence="1 2" key="1">
    <citation type="journal article" date="2019" name="Nat. Med.">
        <title>A library of human gut bacterial isolates paired with longitudinal multiomics data enables mechanistic microbiome research.</title>
        <authorList>
            <person name="Poyet M."/>
            <person name="Groussin M."/>
            <person name="Gibbons S.M."/>
            <person name="Avila-Pacheco J."/>
            <person name="Jiang X."/>
            <person name="Kearney S.M."/>
            <person name="Perrotta A.R."/>
            <person name="Berdy B."/>
            <person name="Zhao S."/>
            <person name="Lieberman T.D."/>
            <person name="Swanson P.K."/>
            <person name="Smith M."/>
            <person name="Roesemann S."/>
            <person name="Alexander J.E."/>
            <person name="Rich S.A."/>
            <person name="Livny J."/>
            <person name="Vlamakis H."/>
            <person name="Clish C."/>
            <person name="Bullock K."/>
            <person name="Deik A."/>
            <person name="Scott J."/>
            <person name="Pierce K.A."/>
            <person name="Xavier R.J."/>
            <person name="Alm E.J."/>
        </authorList>
    </citation>
    <scope>NUCLEOTIDE SEQUENCE [LARGE SCALE GENOMIC DNA]</scope>
    <source>
        <strain evidence="1 2">BIOML-A31</strain>
    </source>
</reference>
<comment type="caution">
    <text evidence="1">The sequence shown here is derived from an EMBL/GenBank/DDBJ whole genome shotgun (WGS) entry which is preliminary data.</text>
</comment>